<dbReference type="PANTHER" id="PTHR43046:SF12">
    <property type="entry name" value="GDP-MANNOSE MANNOSYL HYDROLASE"/>
    <property type="match status" value="1"/>
</dbReference>
<dbReference type="SUPFAM" id="SSF55811">
    <property type="entry name" value="Nudix"/>
    <property type="match status" value="1"/>
</dbReference>
<proteinExistence type="inferred from homology"/>
<sequence length="157" mass="17923">MRIRPSSRLIILSPQNHVLLFKFCHKNDALKGKSYWATPGGGLEHNESYEQAALRELFEETGLTRATAGSQIASRSFTMMLPDGETVLAEERYFIIDADKREPDHSGWSRNEKDVIRGHHWWTLEELRSATETIFPRELIINILENKLTASSALIIS</sequence>
<evidence type="ECO:0000259" key="5">
    <source>
        <dbReference type="PROSITE" id="PS51462"/>
    </source>
</evidence>
<dbReference type="InterPro" id="IPR000086">
    <property type="entry name" value="NUDIX_hydrolase_dom"/>
</dbReference>
<dbReference type="InterPro" id="IPR020084">
    <property type="entry name" value="NUDIX_hydrolase_CS"/>
</dbReference>
<dbReference type="AlphaFoldDB" id="A0AB34CKV2"/>
<dbReference type="InterPro" id="IPR015797">
    <property type="entry name" value="NUDIX_hydrolase-like_dom_sf"/>
</dbReference>
<protein>
    <submittedName>
        <fullName evidence="6">NUDIX domain-containing protein</fullName>
    </submittedName>
</protein>
<evidence type="ECO:0000256" key="4">
    <source>
        <dbReference type="RuleBase" id="RU003476"/>
    </source>
</evidence>
<evidence type="ECO:0000313" key="7">
    <source>
        <dbReference type="Proteomes" id="UP000324255"/>
    </source>
</evidence>
<dbReference type="PANTHER" id="PTHR43046">
    <property type="entry name" value="GDP-MANNOSE MANNOSYL HYDROLASE"/>
    <property type="match status" value="1"/>
</dbReference>
<evidence type="ECO:0000256" key="1">
    <source>
        <dbReference type="ARBA" id="ARBA00001946"/>
    </source>
</evidence>
<reference evidence="6 7" key="1">
    <citation type="submission" date="2019-09" db="EMBL/GenBank/DDBJ databases">
        <title>Genomic diversity of phyloplane-associated Pantoea species in Pakistan cotton crop.</title>
        <authorList>
            <person name="Tufail M.R."/>
            <person name="Cook D.R."/>
        </authorList>
    </citation>
    <scope>NUCLEOTIDE SEQUENCE [LARGE SCALE GENOMIC DNA]</scope>
    <source>
        <strain evidence="6 7">B_8</strain>
    </source>
</reference>
<comment type="similarity">
    <text evidence="4">Belongs to the Nudix hydrolase family.</text>
</comment>
<dbReference type="CDD" id="cd04685">
    <property type="entry name" value="NUDIX_Hydrolase"/>
    <property type="match status" value="1"/>
</dbReference>
<organism evidence="6 7">
    <name type="scientific">Candidatus Pantoea gossypiicola</name>
    <dbReference type="NCBI Taxonomy" id="2608008"/>
    <lineage>
        <taxon>Bacteria</taxon>
        <taxon>Pseudomonadati</taxon>
        <taxon>Pseudomonadota</taxon>
        <taxon>Gammaproteobacteria</taxon>
        <taxon>Enterobacterales</taxon>
        <taxon>Erwiniaceae</taxon>
        <taxon>Pantoea</taxon>
    </lineage>
</organism>
<dbReference type="PRINTS" id="PR00502">
    <property type="entry name" value="NUDIXFAMILY"/>
</dbReference>
<evidence type="ECO:0000313" key="6">
    <source>
        <dbReference type="EMBL" id="KAA6126743.1"/>
    </source>
</evidence>
<evidence type="ECO:0000256" key="2">
    <source>
        <dbReference type="ARBA" id="ARBA00022801"/>
    </source>
</evidence>
<dbReference type="Pfam" id="PF00293">
    <property type="entry name" value="NUDIX"/>
    <property type="match status" value="1"/>
</dbReference>
<dbReference type="RefSeq" id="WP_150011615.1">
    <property type="nucleotide sequence ID" value="NZ_VWVM01000004.1"/>
</dbReference>
<keyword evidence="2 4" id="KW-0378">Hydrolase</keyword>
<comment type="cofactor">
    <cofactor evidence="1">
        <name>Mg(2+)</name>
        <dbReference type="ChEBI" id="CHEBI:18420"/>
    </cofactor>
</comment>
<gene>
    <name evidence="6" type="ORF">F3I20_06680</name>
</gene>
<dbReference type="GO" id="GO:0016787">
    <property type="term" value="F:hydrolase activity"/>
    <property type="evidence" value="ECO:0007669"/>
    <property type="project" value="UniProtKB-KW"/>
</dbReference>
<feature type="domain" description="Nudix hydrolase" evidence="5">
    <location>
        <begin position="1"/>
        <end position="145"/>
    </location>
</feature>
<keyword evidence="7" id="KW-1185">Reference proteome</keyword>
<comment type="caution">
    <text evidence="6">The sequence shown here is derived from an EMBL/GenBank/DDBJ whole genome shotgun (WGS) entry which is preliminary data.</text>
</comment>
<evidence type="ECO:0000256" key="3">
    <source>
        <dbReference type="ARBA" id="ARBA00022842"/>
    </source>
</evidence>
<dbReference type="InterPro" id="IPR020476">
    <property type="entry name" value="Nudix_hydrolase"/>
</dbReference>
<dbReference type="EMBL" id="VWVM01000004">
    <property type="protein sequence ID" value="KAA6126743.1"/>
    <property type="molecule type" value="Genomic_DNA"/>
</dbReference>
<keyword evidence="3" id="KW-0460">Magnesium</keyword>
<dbReference type="Gene3D" id="3.90.79.10">
    <property type="entry name" value="Nucleoside Triphosphate Pyrophosphohydrolase"/>
    <property type="match status" value="1"/>
</dbReference>
<dbReference type="PROSITE" id="PS00893">
    <property type="entry name" value="NUDIX_BOX"/>
    <property type="match status" value="1"/>
</dbReference>
<accession>A0AB34CKV2</accession>
<name>A0AB34CKV2_9GAMM</name>
<dbReference type="Proteomes" id="UP000324255">
    <property type="component" value="Unassembled WGS sequence"/>
</dbReference>
<dbReference type="PROSITE" id="PS51462">
    <property type="entry name" value="NUDIX"/>
    <property type="match status" value="1"/>
</dbReference>